<proteinExistence type="predicted"/>
<dbReference type="PANTHER" id="PTHR42791:SF16">
    <property type="entry name" value="N-ACETYLTRANSFERASE DOMAIN-CONTAINING PROTEIN"/>
    <property type="match status" value="1"/>
</dbReference>
<accession>A0ABR2XWF6</accession>
<sequence length="196" mass="22226">MAESVEYPLFRLSEDVTQDDIPTMAAIGHEAFLDDTHTNLKKYLLPEKTGVDDSGIHRWLAARERCHVIKAVHNSTNEIMGFICWAHRGYVPRPPQPEATAGRFSEVPSEDKRSKVQVMEDMEDQHFVDFMTEIMPERTKCWYVGGLNVASKFHRMGVARALLSWGTSRATETVSLPGCIRPTRPGRLTPLVAFRQ</sequence>
<dbReference type="Gene3D" id="3.40.630.30">
    <property type="match status" value="1"/>
</dbReference>
<protein>
    <recommendedName>
        <fullName evidence="3">Acyl-CoA N-acyltransferase</fullName>
    </recommendedName>
</protein>
<dbReference type="SUPFAM" id="SSF55729">
    <property type="entry name" value="Acyl-CoA N-acyltransferases (Nat)"/>
    <property type="match status" value="1"/>
</dbReference>
<dbReference type="EMBL" id="JARVKM010000017">
    <property type="protein sequence ID" value="KAK9778107.1"/>
    <property type="molecule type" value="Genomic_DNA"/>
</dbReference>
<evidence type="ECO:0000313" key="2">
    <source>
        <dbReference type="Proteomes" id="UP001465668"/>
    </source>
</evidence>
<evidence type="ECO:0008006" key="3">
    <source>
        <dbReference type="Google" id="ProtNLM"/>
    </source>
</evidence>
<dbReference type="PANTHER" id="PTHR42791">
    <property type="entry name" value="GNAT FAMILY ACETYLTRANSFERASE"/>
    <property type="match status" value="1"/>
</dbReference>
<dbReference type="Proteomes" id="UP001465668">
    <property type="component" value="Unassembled WGS sequence"/>
</dbReference>
<name>A0ABR2XWF6_9PEZI</name>
<comment type="caution">
    <text evidence="1">The sequence shown here is derived from an EMBL/GenBank/DDBJ whole genome shotgun (WGS) entry which is preliminary data.</text>
</comment>
<organism evidence="1 2">
    <name type="scientific">Seiridium cardinale</name>
    <dbReference type="NCBI Taxonomy" id="138064"/>
    <lineage>
        <taxon>Eukaryota</taxon>
        <taxon>Fungi</taxon>
        <taxon>Dikarya</taxon>
        <taxon>Ascomycota</taxon>
        <taxon>Pezizomycotina</taxon>
        <taxon>Sordariomycetes</taxon>
        <taxon>Xylariomycetidae</taxon>
        <taxon>Amphisphaeriales</taxon>
        <taxon>Sporocadaceae</taxon>
        <taxon>Seiridium</taxon>
    </lineage>
</organism>
<evidence type="ECO:0000313" key="1">
    <source>
        <dbReference type="EMBL" id="KAK9778107.1"/>
    </source>
</evidence>
<dbReference type="CDD" id="cd04301">
    <property type="entry name" value="NAT_SF"/>
    <property type="match status" value="1"/>
</dbReference>
<gene>
    <name evidence="1" type="ORF">SCAR479_05077</name>
</gene>
<dbReference type="InterPro" id="IPR052523">
    <property type="entry name" value="Trichothecene_AcTrans"/>
</dbReference>
<reference evidence="1 2" key="1">
    <citation type="submission" date="2024-02" db="EMBL/GenBank/DDBJ databases">
        <title>First draft genome assembly of two strains of Seiridium cardinale.</title>
        <authorList>
            <person name="Emiliani G."/>
            <person name="Scali E."/>
        </authorList>
    </citation>
    <scope>NUCLEOTIDE SEQUENCE [LARGE SCALE GENOMIC DNA]</scope>
    <source>
        <strain evidence="1 2">BM-138-000479</strain>
    </source>
</reference>
<dbReference type="InterPro" id="IPR016181">
    <property type="entry name" value="Acyl_CoA_acyltransferase"/>
</dbReference>
<keyword evidence="2" id="KW-1185">Reference proteome</keyword>